<evidence type="ECO:0000313" key="2">
    <source>
        <dbReference type="EMBL" id="MCO6410574.1"/>
    </source>
</evidence>
<evidence type="ECO:0000313" key="3">
    <source>
        <dbReference type="Proteomes" id="UP001320715"/>
    </source>
</evidence>
<dbReference type="SUPFAM" id="SSF50129">
    <property type="entry name" value="GroES-like"/>
    <property type="match status" value="1"/>
</dbReference>
<dbReference type="Gene3D" id="3.90.180.10">
    <property type="entry name" value="Medium-chain alcohol dehydrogenases, catalytic domain"/>
    <property type="match status" value="1"/>
</dbReference>
<dbReference type="InterPro" id="IPR013154">
    <property type="entry name" value="ADH-like_N"/>
</dbReference>
<dbReference type="SMART" id="SM00829">
    <property type="entry name" value="PKS_ER"/>
    <property type="match status" value="1"/>
</dbReference>
<dbReference type="InterPro" id="IPR036291">
    <property type="entry name" value="NAD(P)-bd_dom_sf"/>
</dbReference>
<dbReference type="PANTHER" id="PTHR43677:SF4">
    <property type="entry name" value="QUINONE OXIDOREDUCTASE-LIKE PROTEIN 2"/>
    <property type="match status" value="1"/>
</dbReference>
<proteinExistence type="predicted"/>
<dbReference type="EMBL" id="JAAAML010000004">
    <property type="protein sequence ID" value="MCO6410574.1"/>
    <property type="molecule type" value="Genomic_DNA"/>
</dbReference>
<dbReference type="InterPro" id="IPR013149">
    <property type="entry name" value="ADH-like_C"/>
</dbReference>
<dbReference type="SUPFAM" id="SSF51735">
    <property type="entry name" value="NAD(P)-binding Rossmann-fold domains"/>
    <property type="match status" value="1"/>
</dbReference>
<keyword evidence="3" id="KW-1185">Reference proteome</keyword>
<dbReference type="Gene3D" id="3.40.50.720">
    <property type="entry name" value="NAD(P)-binding Rossmann-like Domain"/>
    <property type="match status" value="1"/>
</dbReference>
<accession>A0ABT1CWI7</accession>
<dbReference type="Proteomes" id="UP001320715">
    <property type="component" value="Unassembled WGS sequence"/>
</dbReference>
<dbReference type="Pfam" id="PF00107">
    <property type="entry name" value="ADH_zinc_N"/>
    <property type="match status" value="1"/>
</dbReference>
<gene>
    <name evidence="2" type="ORF">GTW23_20530</name>
</gene>
<dbReference type="RefSeq" id="WP_252917294.1">
    <property type="nucleotide sequence ID" value="NZ_JAAAML010000004.1"/>
</dbReference>
<evidence type="ECO:0000259" key="1">
    <source>
        <dbReference type="SMART" id="SM00829"/>
    </source>
</evidence>
<dbReference type="InterPro" id="IPR011032">
    <property type="entry name" value="GroES-like_sf"/>
</dbReference>
<dbReference type="PANTHER" id="PTHR43677">
    <property type="entry name" value="SHORT-CHAIN DEHYDROGENASE/REDUCTASE"/>
    <property type="match status" value="1"/>
</dbReference>
<dbReference type="InterPro" id="IPR051397">
    <property type="entry name" value="Zn-ADH-like_protein"/>
</dbReference>
<feature type="domain" description="Enoyl reductase (ER)" evidence="1">
    <location>
        <begin position="14"/>
        <end position="331"/>
    </location>
</feature>
<comment type="caution">
    <text evidence="2">The sequence shown here is derived from an EMBL/GenBank/DDBJ whole genome shotgun (WGS) entry which is preliminary data.</text>
</comment>
<organism evidence="2 3">
    <name type="scientific">Hoeflea alexandrii</name>
    <dbReference type="NCBI Taxonomy" id="288436"/>
    <lineage>
        <taxon>Bacteria</taxon>
        <taxon>Pseudomonadati</taxon>
        <taxon>Pseudomonadota</taxon>
        <taxon>Alphaproteobacteria</taxon>
        <taxon>Hyphomicrobiales</taxon>
        <taxon>Rhizobiaceae</taxon>
        <taxon>Hoeflea</taxon>
    </lineage>
</organism>
<dbReference type="Pfam" id="PF08240">
    <property type="entry name" value="ADH_N"/>
    <property type="match status" value="1"/>
</dbReference>
<sequence length="333" mass="36622">MPETNREWVITQYSGIDGLQLREYTPKNAGPGEVRLKVEAFALNWGDMDLMQGRYSFNFSELPARVGCEAVGIVDQIGEGVTGIAIGERHCTLPYFYDMNGASGDTVIRDPRYLTKAPDGMDAVEAGSIWMQFMTAYYPIAELAKAGPGVNILVTAATSTAGRAALEIGSMLGATMIGTSRYDHNRDYLMEGGASHVYIGNGEGLAETVREATGGVGVHAVFDSVGAGMIAHYSQALAKDAQIFFYGTLDEKLPELPMMYLYQANATFKPYSLFNYIEDAAWKKKGLDFVYGALASGKIRPTVDRVFPMEQFREAWEYLRAPRHNHGKVMIRV</sequence>
<reference evidence="2 3" key="1">
    <citation type="submission" date="2020-01" db="EMBL/GenBank/DDBJ databases">
        <title>Genomes of bacteria type strains.</title>
        <authorList>
            <person name="Chen J."/>
            <person name="Zhu S."/>
            <person name="Yang J."/>
        </authorList>
    </citation>
    <scope>NUCLEOTIDE SEQUENCE [LARGE SCALE GENOMIC DNA]</scope>
    <source>
        <strain evidence="2 3">DSM 16655</strain>
    </source>
</reference>
<dbReference type="InterPro" id="IPR020843">
    <property type="entry name" value="ER"/>
</dbReference>
<protein>
    <submittedName>
        <fullName evidence="2">Zinc-binding dehydrogenase</fullName>
    </submittedName>
</protein>
<name>A0ABT1CWI7_9HYPH</name>